<dbReference type="RefSeq" id="XP_004994516.1">
    <property type="nucleotide sequence ID" value="XM_004994459.1"/>
</dbReference>
<dbReference type="InParanoid" id="F2U8I5"/>
<accession>F2U8I5</accession>
<dbReference type="OrthoDB" id="10265801at2759"/>
<proteinExistence type="predicted"/>
<protein>
    <submittedName>
        <fullName evidence="1">Uncharacterized protein</fullName>
    </submittedName>
</protein>
<dbReference type="EMBL" id="GL832964">
    <property type="protein sequence ID" value="EGD72693.1"/>
    <property type="molecule type" value="Genomic_DNA"/>
</dbReference>
<gene>
    <name evidence="1" type="ORF">PTSG_04422</name>
</gene>
<dbReference type="GeneID" id="16075098"/>
<sequence length="229" mass="26945">MAFDLSVLPDLTLPDRFKHTASDLSRDVKWQVRNDALARLDAVDPILRHVLEVKVVRNQRRNFLNLRVRQDYATLIFQHPGADNVRYCFFISDKLEPFITITVLSPDEGKLGRLTAQQVVELEEGITRFKTRFGIVGESYHYTPLQERRETDEFVRQTSVDRASKAHSTHFHLKMRIATEMYKDKFPVLQLMNFDSMRRTLDHIKYNYSRTTVPWDRVKAQIQHDAIPE</sequence>
<keyword evidence="2" id="KW-1185">Reference proteome</keyword>
<dbReference type="Proteomes" id="UP000007799">
    <property type="component" value="Unassembled WGS sequence"/>
</dbReference>
<organism evidence="2">
    <name type="scientific">Salpingoeca rosetta (strain ATCC 50818 / BSB-021)</name>
    <dbReference type="NCBI Taxonomy" id="946362"/>
    <lineage>
        <taxon>Eukaryota</taxon>
        <taxon>Choanoflagellata</taxon>
        <taxon>Craspedida</taxon>
        <taxon>Salpingoecidae</taxon>
        <taxon>Salpingoeca</taxon>
    </lineage>
</organism>
<evidence type="ECO:0000313" key="2">
    <source>
        <dbReference type="Proteomes" id="UP000007799"/>
    </source>
</evidence>
<evidence type="ECO:0000313" key="1">
    <source>
        <dbReference type="EMBL" id="EGD72693.1"/>
    </source>
</evidence>
<reference evidence="1" key="1">
    <citation type="submission" date="2009-08" db="EMBL/GenBank/DDBJ databases">
        <title>Annotation of Salpingoeca rosetta.</title>
        <authorList>
            <consortium name="The Broad Institute Genome Sequencing Platform"/>
            <person name="Russ C."/>
            <person name="Cuomo C."/>
            <person name="Burger G."/>
            <person name="Gray M.W."/>
            <person name="Holland P.W.H."/>
            <person name="King N."/>
            <person name="Lang F.B.F."/>
            <person name="Roger A.J."/>
            <person name="Ruiz-Trillo I."/>
            <person name="Young S.K."/>
            <person name="Zeng Q."/>
            <person name="Gargeya S."/>
            <person name="Alvarado L."/>
            <person name="Berlin A."/>
            <person name="Chapman S.B."/>
            <person name="Chen Z."/>
            <person name="Freedman E."/>
            <person name="Gellesch M."/>
            <person name="Goldberg J."/>
            <person name="Griggs A."/>
            <person name="Gujja S."/>
            <person name="Heilman E."/>
            <person name="Heiman D."/>
            <person name="Howarth C."/>
            <person name="Mehta T."/>
            <person name="Neiman D."/>
            <person name="Pearson M."/>
            <person name="Roberts A."/>
            <person name="Saif S."/>
            <person name="Shea T."/>
            <person name="Shenoy N."/>
            <person name="Sisk P."/>
            <person name="Stolte C."/>
            <person name="Sykes S."/>
            <person name="White J."/>
            <person name="Yandava C."/>
            <person name="Haas B."/>
            <person name="Nusbaum C."/>
            <person name="Birren B."/>
        </authorList>
    </citation>
    <scope>NUCLEOTIDE SEQUENCE [LARGE SCALE GENOMIC DNA]</scope>
    <source>
        <strain evidence="1">ATCC 50818</strain>
    </source>
</reference>
<name>F2U8I5_SALR5</name>
<dbReference type="KEGG" id="sre:PTSG_04422"/>
<dbReference type="AlphaFoldDB" id="F2U8I5"/>